<dbReference type="PROSITE" id="PS50977">
    <property type="entry name" value="HTH_TETR_2"/>
    <property type="match status" value="1"/>
</dbReference>
<proteinExistence type="predicted"/>
<dbReference type="InterPro" id="IPR001647">
    <property type="entry name" value="HTH_TetR"/>
</dbReference>
<dbReference type="Gene3D" id="1.10.357.10">
    <property type="entry name" value="Tetracycline Repressor, domain 2"/>
    <property type="match status" value="1"/>
</dbReference>
<feature type="DNA-binding region" description="H-T-H motif" evidence="4">
    <location>
        <begin position="33"/>
        <end position="52"/>
    </location>
</feature>
<dbReference type="GO" id="GO:0000976">
    <property type="term" value="F:transcription cis-regulatory region binding"/>
    <property type="evidence" value="ECO:0007669"/>
    <property type="project" value="TreeGrafter"/>
</dbReference>
<dbReference type="GeneID" id="97418912"/>
<evidence type="ECO:0000256" key="2">
    <source>
        <dbReference type="ARBA" id="ARBA00023125"/>
    </source>
</evidence>
<dbReference type="EMBL" id="JAWLKJ010000004">
    <property type="protein sequence ID" value="MDV6300738.1"/>
    <property type="molecule type" value="Genomic_DNA"/>
</dbReference>
<evidence type="ECO:0000259" key="5">
    <source>
        <dbReference type="PROSITE" id="PS50977"/>
    </source>
</evidence>
<dbReference type="Proteomes" id="UP001185873">
    <property type="component" value="Unassembled WGS sequence"/>
</dbReference>
<dbReference type="AlphaFoldDB" id="A0AAE4R0V7"/>
<reference evidence="6" key="1">
    <citation type="submission" date="2023-10" db="EMBL/GenBank/DDBJ databases">
        <title>Development of a sustainable strategy for remediation of hydrocarbon-contaminated territories based on the waste exchange concept.</title>
        <authorList>
            <person name="Krivoruchko A."/>
        </authorList>
    </citation>
    <scope>NUCLEOTIDE SEQUENCE</scope>
    <source>
        <strain evidence="6">IEGM 1175</strain>
    </source>
</reference>
<accession>A0AAE4R0V7</accession>
<evidence type="ECO:0000313" key="7">
    <source>
        <dbReference type="Proteomes" id="UP001185873"/>
    </source>
</evidence>
<gene>
    <name evidence="6" type="ORF">R3P82_16635</name>
</gene>
<comment type="caution">
    <text evidence="6">The sequence shown here is derived from an EMBL/GenBank/DDBJ whole genome shotgun (WGS) entry which is preliminary data.</text>
</comment>
<evidence type="ECO:0000256" key="3">
    <source>
        <dbReference type="ARBA" id="ARBA00023163"/>
    </source>
</evidence>
<dbReference type="InterPro" id="IPR009057">
    <property type="entry name" value="Homeodomain-like_sf"/>
</dbReference>
<dbReference type="Pfam" id="PF00440">
    <property type="entry name" value="TetR_N"/>
    <property type="match status" value="1"/>
</dbReference>
<sequence>MPSLRERKKADTRTRLSAAAVELLVAEGAERATVSAIAGRAGVSTRTFHNYFAHREDAFVHFLREQIAEWVRQVEQAPADLSPLDVLRSTFHELYGRSADDIDAAENLLVAGEQIGLMLGPDARTSIAENILDPLYEAVGRRAPQLNRFRVRVMVDLSLAAGASVLRHRPGGAGPADSAESYLDDAFDLLQHGAARFLERD</sequence>
<keyword evidence="2 4" id="KW-0238">DNA-binding</keyword>
<feature type="domain" description="HTH tetR-type" evidence="5">
    <location>
        <begin position="10"/>
        <end position="70"/>
    </location>
</feature>
<keyword evidence="1" id="KW-0805">Transcription regulation</keyword>
<dbReference type="RefSeq" id="WP_120285497.1">
    <property type="nucleotide sequence ID" value="NZ_JAWLKJ010000004.1"/>
</dbReference>
<keyword evidence="3" id="KW-0804">Transcription</keyword>
<dbReference type="GO" id="GO:0003700">
    <property type="term" value="F:DNA-binding transcription factor activity"/>
    <property type="evidence" value="ECO:0007669"/>
    <property type="project" value="TreeGrafter"/>
</dbReference>
<evidence type="ECO:0000313" key="6">
    <source>
        <dbReference type="EMBL" id="MDV6300738.1"/>
    </source>
</evidence>
<name>A0AAE4R0V7_9ACTN</name>
<evidence type="ECO:0000256" key="4">
    <source>
        <dbReference type="PROSITE-ProRule" id="PRU00335"/>
    </source>
</evidence>
<dbReference type="PANTHER" id="PTHR30055">
    <property type="entry name" value="HTH-TYPE TRANSCRIPTIONAL REGULATOR RUTR"/>
    <property type="match status" value="1"/>
</dbReference>
<organism evidence="6 7">
    <name type="scientific">Dietzia maris</name>
    <dbReference type="NCBI Taxonomy" id="37915"/>
    <lineage>
        <taxon>Bacteria</taxon>
        <taxon>Bacillati</taxon>
        <taxon>Actinomycetota</taxon>
        <taxon>Actinomycetes</taxon>
        <taxon>Mycobacteriales</taxon>
        <taxon>Dietziaceae</taxon>
        <taxon>Dietzia</taxon>
    </lineage>
</organism>
<dbReference type="InterPro" id="IPR050109">
    <property type="entry name" value="HTH-type_TetR-like_transc_reg"/>
</dbReference>
<protein>
    <submittedName>
        <fullName evidence="6">TetR/AcrR family transcriptional regulator</fullName>
    </submittedName>
</protein>
<dbReference type="PANTHER" id="PTHR30055:SF238">
    <property type="entry name" value="MYCOFACTOCIN BIOSYNTHESIS TRANSCRIPTIONAL REGULATOR MFTR-RELATED"/>
    <property type="match status" value="1"/>
</dbReference>
<dbReference type="SUPFAM" id="SSF46689">
    <property type="entry name" value="Homeodomain-like"/>
    <property type="match status" value="1"/>
</dbReference>
<evidence type="ECO:0000256" key="1">
    <source>
        <dbReference type="ARBA" id="ARBA00023015"/>
    </source>
</evidence>